<dbReference type="InterPro" id="IPR019734">
    <property type="entry name" value="TPR_rpt"/>
</dbReference>
<dbReference type="InterPro" id="IPR011990">
    <property type="entry name" value="TPR-like_helical_dom_sf"/>
</dbReference>
<feature type="repeat" description="TPR" evidence="2">
    <location>
        <begin position="34"/>
        <end position="67"/>
    </location>
</feature>
<organism evidence="3 4">
    <name type="scientific">Paenibacillus polysaccharolyticus</name>
    <dbReference type="NCBI Taxonomy" id="582692"/>
    <lineage>
        <taxon>Bacteria</taxon>
        <taxon>Bacillati</taxon>
        <taxon>Bacillota</taxon>
        <taxon>Bacilli</taxon>
        <taxon>Bacillales</taxon>
        <taxon>Paenibacillaceae</taxon>
        <taxon>Paenibacillus</taxon>
    </lineage>
</organism>
<dbReference type="SMART" id="SM00028">
    <property type="entry name" value="TPR"/>
    <property type="match status" value="2"/>
</dbReference>
<keyword evidence="1" id="KW-0201">Cytochrome c-type biogenesis</keyword>
<dbReference type="GO" id="GO:0005886">
    <property type="term" value="C:plasma membrane"/>
    <property type="evidence" value="ECO:0007669"/>
    <property type="project" value="TreeGrafter"/>
</dbReference>
<sequence>MKKLEQRSPHKGSKVTYYILSFFWRSVYFWRRDTNSLYHLGNVYFAHGHLFKATQLWNNVVLKDPSHSKAWHNLVQAAISKEEWMQATTGLSALCRLHPDHLEYATLYSQILKKQNRTNDMEQLYLNYVDSVHKKWAITELALLYIRTKKEQEACLWLTPYLKEHPQDAYGWRLLGISYMKLKKYPKALGALQESYGLHADTEVKSWIVKMNSRLEQLKNTN</sequence>
<gene>
    <name evidence="3" type="ORF">SAMN05720606_102334</name>
</gene>
<evidence type="ECO:0000313" key="4">
    <source>
        <dbReference type="Proteomes" id="UP000198538"/>
    </source>
</evidence>
<dbReference type="Proteomes" id="UP000198538">
    <property type="component" value="Unassembled WGS sequence"/>
</dbReference>
<proteinExistence type="predicted"/>
<dbReference type="GO" id="GO:0017004">
    <property type="term" value="P:cytochrome complex assembly"/>
    <property type="evidence" value="ECO:0007669"/>
    <property type="project" value="UniProtKB-KW"/>
</dbReference>
<dbReference type="Gene3D" id="1.25.40.10">
    <property type="entry name" value="Tetratricopeptide repeat domain"/>
    <property type="match status" value="1"/>
</dbReference>
<accession>A0A1G5D570</accession>
<evidence type="ECO:0000256" key="2">
    <source>
        <dbReference type="PROSITE-ProRule" id="PRU00339"/>
    </source>
</evidence>
<reference evidence="4" key="1">
    <citation type="submission" date="2016-10" db="EMBL/GenBank/DDBJ databases">
        <authorList>
            <person name="Varghese N."/>
            <person name="Submissions S."/>
        </authorList>
    </citation>
    <scope>NUCLEOTIDE SEQUENCE [LARGE SCALE GENOMIC DNA]</scope>
    <source>
        <strain evidence="4">BL9</strain>
    </source>
</reference>
<keyword evidence="4" id="KW-1185">Reference proteome</keyword>
<evidence type="ECO:0008006" key="5">
    <source>
        <dbReference type="Google" id="ProtNLM"/>
    </source>
</evidence>
<dbReference type="PANTHER" id="PTHR47870:SF1">
    <property type="entry name" value="CYTOCHROME C-TYPE BIOGENESIS PROTEIN CCMH"/>
    <property type="match status" value="1"/>
</dbReference>
<keyword evidence="2" id="KW-0802">TPR repeat</keyword>
<dbReference type="PROSITE" id="PS50005">
    <property type="entry name" value="TPR"/>
    <property type="match status" value="2"/>
</dbReference>
<dbReference type="SUPFAM" id="SSF48452">
    <property type="entry name" value="TPR-like"/>
    <property type="match status" value="1"/>
</dbReference>
<evidence type="ECO:0000256" key="1">
    <source>
        <dbReference type="ARBA" id="ARBA00022748"/>
    </source>
</evidence>
<protein>
    <recommendedName>
        <fullName evidence="5">Tetratricopeptide repeat-containing protein</fullName>
    </recommendedName>
</protein>
<dbReference type="PANTHER" id="PTHR47870">
    <property type="entry name" value="CYTOCHROME C-TYPE BIOGENESIS PROTEIN CCMH"/>
    <property type="match status" value="1"/>
</dbReference>
<feature type="repeat" description="TPR" evidence="2">
    <location>
        <begin position="169"/>
        <end position="202"/>
    </location>
</feature>
<name>A0A1G5D570_9BACL</name>
<dbReference type="EMBL" id="FMVM01000002">
    <property type="protein sequence ID" value="SCY09638.1"/>
    <property type="molecule type" value="Genomic_DNA"/>
</dbReference>
<dbReference type="STRING" id="582692.SAMN05720606_102334"/>
<dbReference type="RefSeq" id="WP_090916297.1">
    <property type="nucleotide sequence ID" value="NZ_FMVM01000002.1"/>
</dbReference>
<dbReference type="AlphaFoldDB" id="A0A1G5D570"/>
<dbReference type="InterPro" id="IPR051263">
    <property type="entry name" value="C-type_cytochrome_biogenesis"/>
</dbReference>
<evidence type="ECO:0000313" key="3">
    <source>
        <dbReference type="EMBL" id="SCY09638.1"/>
    </source>
</evidence>